<accession>A0ABV7DG49</accession>
<dbReference type="InterPro" id="IPR001343">
    <property type="entry name" value="Hemolysn_Ca-bd"/>
</dbReference>
<gene>
    <name evidence="3" type="ORF">ACFOHH_10190</name>
</gene>
<evidence type="ECO:0000256" key="2">
    <source>
        <dbReference type="ARBA" id="ARBA00022525"/>
    </source>
</evidence>
<protein>
    <submittedName>
        <fullName evidence="3">Calcium-binding protein</fullName>
    </submittedName>
</protein>
<comment type="subcellular location">
    <subcellularLocation>
        <location evidence="1">Secreted</location>
    </subcellularLocation>
</comment>
<dbReference type="Pfam" id="PF00353">
    <property type="entry name" value="HemolysinCabind"/>
    <property type="match status" value="3"/>
</dbReference>
<dbReference type="Gene3D" id="3.30.1500.10">
    <property type="entry name" value="Haem-binding HasA"/>
    <property type="match status" value="1"/>
</dbReference>
<organism evidence="3 4">
    <name type="scientific">Shinella pollutisoli</name>
    <dbReference type="NCBI Taxonomy" id="2250594"/>
    <lineage>
        <taxon>Bacteria</taxon>
        <taxon>Pseudomonadati</taxon>
        <taxon>Pseudomonadota</taxon>
        <taxon>Alphaproteobacteria</taxon>
        <taxon>Hyphomicrobiales</taxon>
        <taxon>Rhizobiaceae</taxon>
        <taxon>Shinella</taxon>
    </lineage>
</organism>
<evidence type="ECO:0000313" key="3">
    <source>
        <dbReference type="EMBL" id="MFC3073473.1"/>
    </source>
</evidence>
<dbReference type="Proteomes" id="UP001595377">
    <property type="component" value="Unassembled WGS sequence"/>
</dbReference>
<dbReference type="RefSeq" id="WP_257318222.1">
    <property type="nucleotide sequence ID" value="NZ_JANFDG010000044.1"/>
</dbReference>
<evidence type="ECO:0000256" key="1">
    <source>
        <dbReference type="ARBA" id="ARBA00004613"/>
    </source>
</evidence>
<reference evidence="4" key="1">
    <citation type="journal article" date="2019" name="Int. J. Syst. Evol. Microbiol.">
        <title>The Global Catalogue of Microorganisms (GCM) 10K type strain sequencing project: providing services to taxonomists for standard genome sequencing and annotation.</title>
        <authorList>
            <consortium name="The Broad Institute Genomics Platform"/>
            <consortium name="The Broad Institute Genome Sequencing Center for Infectious Disease"/>
            <person name="Wu L."/>
            <person name="Ma J."/>
        </authorList>
    </citation>
    <scope>NUCLEOTIDE SEQUENCE [LARGE SCALE GENOMIC DNA]</scope>
    <source>
        <strain evidence="4">KCTC 52677</strain>
    </source>
</reference>
<dbReference type="SUPFAM" id="SSF51120">
    <property type="entry name" value="beta-Roll"/>
    <property type="match status" value="2"/>
</dbReference>
<keyword evidence="2" id="KW-0964">Secreted</keyword>
<dbReference type="PANTHER" id="PTHR38340:SF1">
    <property type="entry name" value="S-LAYER PROTEIN"/>
    <property type="match status" value="1"/>
</dbReference>
<keyword evidence="4" id="KW-1185">Reference proteome</keyword>
<dbReference type="InterPro" id="IPR050557">
    <property type="entry name" value="RTX_toxin/Mannuronan_C5-epim"/>
</dbReference>
<dbReference type="Gene3D" id="2.150.10.10">
    <property type="entry name" value="Serralysin-like metalloprotease, C-terminal"/>
    <property type="match status" value="2"/>
</dbReference>
<dbReference type="PRINTS" id="PR00313">
    <property type="entry name" value="CABNDNGRPT"/>
</dbReference>
<dbReference type="PANTHER" id="PTHR38340">
    <property type="entry name" value="S-LAYER PROTEIN"/>
    <property type="match status" value="1"/>
</dbReference>
<proteinExistence type="predicted"/>
<dbReference type="InterPro" id="IPR036912">
    <property type="entry name" value="HasA_haem-bd_sf"/>
</dbReference>
<name>A0ABV7DG49_9HYPH</name>
<evidence type="ECO:0000313" key="4">
    <source>
        <dbReference type="Proteomes" id="UP001595377"/>
    </source>
</evidence>
<dbReference type="InterPro" id="IPR018511">
    <property type="entry name" value="Hemolysin-typ_Ca-bd_CS"/>
</dbReference>
<sequence>MAIISIVVDDPNGVDINASINNATPGFSPNPFTGTGNAGIFTAGGTQYDQYGIAAPSGTNSDVLALGDFTYVTGTLSGVLDTLSFGENLTTDTGGGRVPVPSPYAGFDGDDLLLDSAFTISNIGLEGYGANNVLNNTLFDLLRGGTTGGSPAAFNTWLFGTAGNSIDFLGNAGDDAITASAYNDVLRGEGGNDTLNGGAGDDIILGGSGNDVLNGQDGNDTIDGGTGDDAIVGGNGNDTISGGAGNDTIGGGTAADILNGGAGNDTINGDGGNDTLNGGSGNDILNGGAGVDILTGGIGNDTFVFSSVANSPVGSPDTITDFDAGGSGTGSVDLINLVALGLSNGFTGAVASAYAAWYDSGTGTLYASNNNDTTADFAVTLTTLTGTLDASDFIFV</sequence>
<comment type="caution">
    <text evidence="3">The sequence shown here is derived from an EMBL/GenBank/DDBJ whole genome shotgun (WGS) entry which is preliminary data.</text>
</comment>
<dbReference type="PROSITE" id="PS00330">
    <property type="entry name" value="HEMOLYSIN_CALCIUM"/>
    <property type="match status" value="6"/>
</dbReference>
<dbReference type="InterPro" id="IPR011049">
    <property type="entry name" value="Serralysin-like_metalloprot_C"/>
</dbReference>
<dbReference type="EMBL" id="JBHRSP010000016">
    <property type="protein sequence ID" value="MFC3073473.1"/>
    <property type="molecule type" value="Genomic_DNA"/>
</dbReference>